<feature type="signal peptide" evidence="7">
    <location>
        <begin position="1"/>
        <end position="27"/>
    </location>
</feature>
<dbReference type="InterPro" id="IPR015168">
    <property type="entry name" value="SsuA/THI5"/>
</dbReference>
<comment type="subcellular location">
    <subcellularLocation>
        <location evidence="1">Periplasm</location>
    </subcellularLocation>
</comment>
<organism evidence="9 10">
    <name type="scientific">Oceanobacillus kimchii</name>
    <dbReference type="NCBI Taxonomy" id="746691"/>
    <lineage>
        <taxon>Bacteria</taxon>
        <taxon>Bacillati</taxon>
        <taxon>Bacillota</taxon>
        <taxon>Bacilli</taxon>
        <taxon>Bacillales</taxon>
        <taxon>Bacillaceae</taxon>
        <taxon>Oceanobacillus</taxon>
    </lineage>
</organism>
<dbReference type="Pfam" id="PF09084">
    <property type="entry name" value="NMT1"/>
    <property type="match status" value="1"/>
</dbReference>
<dbReference type="PANTHER" id="PTHR30024">
    <property type="entry name" value="ALIPHATIC SULFONATES-BINDING PROTEIN-RELATED"/>
    <property type="match status" value="1"/>
</dbReference>
<dbReference type="PANTHER" id="PTHR30024:SF21">
    <property type="entry name" value="ABC TRANSPORTER SUBSTRATE-BINDING PROTEIN"/>
    <property type="match status" value="1"/>
</dbReference>
<keyword evidence="5" id="KW-0564">Palmitate</keyword>
<dbReference type="InterPro" id="IPR010067">
    <property type="entry name" value="ABC_SsuA_sub-bd"/>
</dbReference>
<protein>
    <recommendedName>
        <fullName evidence="8">Solute-binding protein family 3/N-terminal domain-containing protein</fullName>
    </recommendedName>
</protein>
<keyword evidence="4 7" id="KW-0732">Signal</keyword>
<evidence type="ECO:0000256" key="3">
    <source>
        <dbReference type="ARBA" id="ARBA00022448"/>
    </source>
</evidence>
<evidence type="ECO:0000256" key="6">
    <source>
        <dbReference type="ARBA" id="ARBA00023288"/>
    </source>
</evidence>
<comment type="caution">
    <text evidence="9">The sequence shown here is derived from an EMBL/GenBank/DDBJ whole genome shotgun (WGS) entry which is preliminary data.</text>
</comment>
<dbReference type="RefSeq" id="WP_317957768.1">
    <property type="nucleotide sequence ID" value="NZ_BSKO01000001.1"/>
</dbReference>
<evidence type="ECO:0000256" key="2">
    <source>
        <dbReference type="ARBA" id="ARBA00010742"/>
    </source>
</evidence>
<dbReference type="PROSITE" id="PS51257">
    <property type="entry name" value="PROKAR_LIPOPROTEIN"/>
    <property type="match status" value="1"/>
</dbReference>
<evidence type="ECO:0000256" key="1">
    <source>
        <dbReference type="ARBA" id="ARBA00004418"/>
    </source>
</evidence>
<accession>A0ABQ5TJ27</accession>
<comment type="similarity">
    <text evidence="2">Belongs to the bacterial solute-binding protein SsuA/TauA family.</text>
</comment>
<dbReference type="SMART" id="SM00062">
    <property type="entry name" value="PBPb"/>
    <property type="match status" value="1"/>
</dbReference>
<dbReference type="InterPro" id="IPR001638">
    <property type="entry name" value="Solute-binding_3/MltF_N"/>
</dbReference>
<evidence type="ECO:0000259" key="8">
    <source>
        <dbReference type="SMART" id="SM00062"/>
    </source>
</evidence>
<keyword evidence="3" id="KW-0813">Transport</keyword>
<keyword evidence="10" id="KW-1185">Reference proteome</keyword>
<reference evidence="9 10" key="1">
    <citation type="submission" date="2023-02" db="EMBL/GenBank/DDBJ databases">
        <title>Oceanobacillus kimchii IFOP_LL358 isolated form Alexandrium catenella lab strain.</title>
        <authorList>
            <person name="Gajardo G."/>
            <person name="Ueki S."/>
            <person name="Maruyama F."/>
        </authorList>
    </citation>
    <scope>NUCLEOTIDE SEQUENCE [LARGE SCALE GENOMIC DNA]</scope>
    <source>
        <strain evidence="9 10">IFOP_LL358</strain>
    </source>
</reference>
<proteinExistence type="inferred from homology"/>
<keyword evidence="6" id="KW-0449">Lipoprotein</keyword>
<evidence type="ECO:0000313" key="10">
    <source>
        <dbReference type="Proteomes" id="UP001275436"/>
    </source>
</evidence>
<feature type="domain" description="Solute-binding protein family 3/N-terminal" evidence="8">
    <location>
        <begin position="34"/>
        <end position="250"/>
    </location>
</feature>
<gene>
    <name evidence="9" type="ORF">MACH08_09240</name>
</gene>
<dbReference type="EMBL" id="BSKO01000001">
    <property type="protein sequence ID" value="GLO65140.1"/>
    <property type="molecule type" value="Genomic_DNA"/>
</dbReference>
<evidence type="ECO:0000313" key="9">
    <source>
        <dbReference type="EMBL" id="GLO65140.1"/>
    </source>
</evidence>
<name>A0ABQ5TJ27_9BACI</name>
<evidence type="ECO:0000256" key="4">
    <source>
        <dbReference type="ARBA" id="ARBA00022729"/>
    </source>
</evidence>
<dbReference type="NCBIfam" id="TIGR01728">
    <property type="entry name" value="SsuA_fam"/>
    <property type="match status" value="1"/>
</dbReference>
<dbReference type="SUPFAM" id="SSF53850">
    <property type="entry name" value="Periplasmic binding protein-like II"/>
    <property type="match status" value="1"/>
</dbReference>
<evidence type="ECO:0000256" key="5">
    <source>
        <dbReference type="ARBA" id="ARBA00023139"/>
    </source>
</evidence>
<evidence type="ECO:0000256" key="7">
    <source>
        <dbReference type="SAM" id="SignalP"/>
    </source>
</evidence>
<feature type="chain" id="PRO_5045793280" description="Solute-binding protein family 3/N-terminal domain-containing protein" evidence="7">
    <location>
        <begin position="28"/>
        <end position="327"/>
    </location>
</feature>
<dbReference type="Proteomes" id="UP001275436">
    <property type="component" value="Unassembled WGS sequence"/>
</dbReference>
<dbReference type="Gene3D" id="3.40.190.10">
    <property type="entry name" value="Periplasmic binding protein-like II"/>
    <property type="match status" value="2"/>
</dbReference>
<sequence>MRSKLMSIALVIIIISLIAACGSDSSAADGKPDKIRLDYAYYSPTSLVLKEQGWLEEALEDEGIGVEWVLSQGSNKALEFLTSDSIDFGSSAGSAALVSKAKGSPIQNVYIYSQPEWTALVADSESGIQSVEELKGKKVAATLGTDPYIFLLRALNEAGLTAADLEIVNLQHGDGAVALSKGSVDAWAGLDPHMARAELESDATLFYRNKEFNTYGFLNVREDFAEEYPDYVHVVIEAYEKAREWTIDNPEAAAQILSEEAEMSLDVAKQTLERNDFSNSIPGDEHRDTLRNSAEVLLEGEVIEADTDIEKVVNELVQPSFIEELNK</sequence>